<organism evidence="3 4">
    <name type="scientific">Hondaea fermentalgiana</name>
    <dbReference type="NCBI Taxonomy" id="2315210"/>
    <lineage>
        <taxon>Eukaryota</taxon>
        <taxon>Sar</taxon>
        <taxon>Stramenopiles</taxon>
        <taxon>Bigyra</taxon>
        <taxon>Labyrinthulomycetes</taxon>
        <taxon>Thraustochytrida</taxon>
        <taxon>Thraustochytriidae</taxon>
        <taxon>Hondaea</taxon>
    </lineage>
</organism>
<evidence type="ECO:0000313" key="4">
    <source>
        <dbReference type="Proteomes" id="UP000241890"/>
    </source>
</evidence>
<proteinExistence type="predicted"/>
<keyword evidence="1" id="KW-0175">Coiled coil</keyword>
<dbReference type="EMBL" id="BEYU01000040">
    <property type="protein sequence ID" value="GBG28158.1"/>
    <property type="molecule type" value="Genomic_DNA"/>
</dbReference>
<gene>
    <name evidence="3" type="ORF">FCC1311_043812</name>
</gene>
<accession>A0A2R5GEI8</accession>
<name>A0A2R5GEI8_9STRA</name>
<dbReference type="Proteomes" id="UP000241890">
    <property type="component" value="Unassembled WGS sequence"/>
</dbReference>
<feature type="coiled-coil region" evidence="1">
    <location>
        <begin position="72"/>
        <end position="99"/>
    </location>
</feature>
<dbReference type="InParanoid" id="A0A2R5GEI8"/>
<evidence type="ECO:0000256" key="2">
    <source>
        <dbReference type="SAM" id="MobiDB-lite"/>
    </source>
</evidence>
<protein>
    <submittedName>
        <fullName evidence="3">Uncharacterized protein</fullName>
    </submittedName>
</protein>
<reference evidence="3 4" key="1">
    <citation type="submission" date="2017-12" db="EMBL/GenBank/DDBJ databases">
        <title>Sequencing, de novo assembly and annotation of complete genome of a new Thraustochytrid species, strain FCC1311.</title>
        <authorList>
            <person name="Sedici K."/>
            <person name="Godart F."/>
            <person name="Aiese Cigliano R."/>
            <person name="Sanseverino W."/>
            <person name="Barakat M."/>
            <person name="Ortet P."/>
            <person name="Marechal E."/>
            <person name="Cagnac O."/>
            <person name="Amato A."/>
        </authorList>
    </citation>
    <scope>NUCLEOTIDE SEQUENCE [LARGE SCALE GENOMIC DNA]</scope>
</reference>
<evidence type="ECO:0000256" key="1">
    <source>
        <dbReference type="SAM" id="Coils"/>
    </source>
</evidence>
<comment type="caution">
    <text evidence="3">The sequence shown here is derived from an EMBL/GenBank/DDBJ whole genome shotgun (WGS) entry which is preliminary data.</text>
</comment>
<keyword evidence="4" id="KW-1185">Reference proteome</keyword>
<sequence length="148" mass="16083">MTTTTADPDCNDDRQEDVPVSSSEANGQGTESRAESSVTPDQLGASHGPVEHLQGAELEHLQKKHVEACAALEKALGRLNADEDEVSTLRQQLDLMREQISTDIESAASIIRQQQRASRVRTPPQPSVSNIVNAFDHIEISIANRAES</sequence>
<feature type="compositionally biased region" description="Polar residues" evidence="2">
    <location>
        <begin position="20"/>
        <end position="40"/>
    </location>
</feature>
<feature type="region of interest" description="Disordered" evidence="2">
    <location>
        <begin position="1"/>
        <end position="51"/>
    </location>
</feature>
<dbReference type="AlphaFoldDB" id="A0A2R5GEI8"/>
<evidence type="ECO:0000313" key="3">
    <source>
        <dbReference type="EMBL" id="GBG28158.1"/>
    </source>
</evidence>